<feature type="transmembrane region" description="Helical" evidence="2">
    <location>
        <begin position="6"/>
        <end position="25"/>
    </location>
</feature>
<dbReference type="OrthoDB" id="3260758at2759"/>
<evidence type="ECO:0000313" key="3">
    <source>
        <dbReference type="EMBL" id="KOS14964.1"/>
    </source>
</evidence>
<dbReference type="VEuPathDB" id="FungiDB:Malapachy_0825"/>
<gene>
    <name evidence="3" type="ORF">Malapachy_0825</name>
</gene>
<feature type="region of interest" description="Disordered" evidence="1">
    <location>
        <begin position="29"/>
        <end position="50"/>
    </location>
</feature>
<reference evidence="3 4" key="1">
    <citation type="submission" date="2015-07" db="EMBL/GenBank/DDBJ databases">
        <title>Draft Genome Sequence of Malassezia furfur CBS1878 and Malassezia pachydermatis CBS1879.</title>
        <authorList>
            <person name="Triana S."/>
            <person name="Ohm R."/>
            <person name="Gonzalez A."/>
            <person name="DeCock H."/>
            <person name="Restrepo S."/>
            <person name="Celis A."/>
        </authorList>
    </citation>
    <scope>NUCLEOTIDE SEQUENCE [LARGE SCALE GENOMIC DNA]</scope>
    <source>
        <strain evidence="3 4">CBS 1879</strain>
    </source>
</reference>
<evidence type="ECO:0000256" key="2">
    <source>
        <dbReference type="SAM" id="Phobius"/>
    </source>
</evidence>
<dbReference type="GeneID" id="28727213"/>
<feature type="compositionally biased region" description="Basic residues" evidence="1">
    <location>
        <begin position="107"/>
        <end position="119"/>
    </location>
</feature>
<accession>A0A0M8MV63</accession>
<dbReference type="RefSeq" id="XP_017992596.1">
    <property type="nucleotide sequence ID" value="XM_018135338.1"/>
</dbReference>
<dbReference type="Proteomes" id="UP000037751">
    <property type="component" value="Unassembled WGS sequence"/>
</dbReference>
<proteinExistence type="predicted"/>
<comment type="caution">
    <text evidence="3">The sequence shown here is derived from an EMBL/GenBank/DDBJ whole genome shotgun (WGS) entry which is preliminary data.</text>
</comment>
<keyword evidence="2" id="KW-1133">Transmembrane helix</keyword>
<keyword evidence="2" id="KW-0812">Transmembrane</keyword>
<keyword evidence="2" id="KW-0472">Membrane</keyword>
<protein>
    <submittedName>
        <fullName evidence="3">Uncharacterized protein</fullName>
    </submittedName>
</protein>
<evidence type="ECO:0000313" key="4">
    <source>
        <dbReference type="Proteomes" id="UP000037751"/>
    </source>
</evidence>
<dbReference type="EMBL" id="LGAV01000003">
    <property type="protein sequence ID" value="KOS14964.1"/>
    <property type="molecule type" value="Genomic_DNA"/>
</dbReference>
<name>A0A0M8MV63_9BASI</name>
<dbReference type="AlphaFoldDB" id="A0A0M8MV63"/>
<feature type="region of interest" description="Disordered" evidence="1">
    <location>
        <begin position="90"/>
        <end position="119"/>
    </location>
</feature>
<sequence length="119" mass="12787">MDTQQALPLGFAACVIVAVVTWVFWPRSSPKSKATGAYDPKTGIGRGAPGFQTNVTRVALPAELVARIRAGEEVSAEEITAAQERVAKGLLQQPKENDWLPATSSAPKKKSNKARRSKK</sequence>
<organism evidence="3 4">
    <name type="scientific">Malassezia pachydermatis</name>
    <dbReference type="NCBI Taxonomy" id="77020"/>
    <lineage>
        <taxon>Eukaryota</taxon>
        <taxon>Fungi</taxon>
        <taxon>Dikarya</taxon>
        <taxon>Basidiomycota</taxon>
        <taxon>Ustilaginomycotina</taxon>
        <taxon>Malasseziomycetes</taxon>
        <taxon>Malasseziales</taxon>
        <taxon>Malasseziaceae</taxon>
        <taxon>Malassezia</taxon>
    </lineage>
</organism>
<evidence type="ECO:0000256" key="1">
    <source>
        <dbReference type="SAM" id="MobiDB-lite"/>
    </source>
</evidence>
<keyword evidence="4" id="KW-1185">Reference proteome</keyword>